<keyword evidence="4" id="KW-1185">Reference proteome</keyword>
<reference evidence="3" key="1">
    <citation type="journal article" date="2020" name="Stud. Mycol.">
        <title>101 Dothideomycetes genomes: a test case for predicting lifestyles and emergence of pathogens.</title>
        <authorList>
            <person name="Haridas S."/>
            <person name="Albert R."/>
            <person name="Binder M."/>
            <person name="Bloem J."/>
            <person name="Labutti K."/>
            <person name="Salamov A."/>
            <person name="Andreopoulos B."/>
            <person name="Baker S."/>
            <person name="Barry K."/>
            <person name="Bills G."/>
            <person name="Bluhm B."/>
            <person name="Cannon C."/>
            <person name="Castanera R."/>
            <person name="Culley D."/>
            <person name="Daum C."/>
            <person name="Ezra D."/>
            <person name="Gonzalez J."/>
            <person name="Henrissat B."/>
            <person name="Kuo A."/>
            <person name="Liang C."/>
            <person name="Lipzen A."/>
            <person name="Lutzoni F."/>
            <person name="Magnuson J."/>
            <person name="Mondo S."/>
            <person name="Nolan M."/>
            <person name="Ohm R."/>
            <person name="Pangilinan J."/>
            <person name="Park H.-J."/>
            <person name="Ramirez L."/>
            <person name="Alfaro M."/>
            <person name="Sun H."/>
            <person name="Tritt A."/>
            <person name="Yoshinaga Y."/>
            <person name="Zwiers L.-H."/>
            <person name="Turgeon B."/>
            <person name="Goodwin S."/>
            <person name="Spatafora J."/>
            <person name="Crous P."/>
            <person name="Grigoriev I."/>
        </authorList>
    </citation>
    <scope>NUCLEOTIDE SEQUENCE</scope>
    <source>
        <strain evidence="3">CBS 122367</strain>
    </source>
</reference>
<feature type="region of interest" description="Disordered" evidence="1">
    <location>
        <begin position="87"/>
        <end position="148"/>
    </location>
</feature>
<evidence type="ECO:0000259" key="2">
    <source>
        <dbReference type="PROSITE" id="PS50948"/>
    </source>
</evidence>
<feature type="domain" description="Apple" evidence="2">
    <location>
        <begin position="2"/>
        <end position="76"/>
    </location>
</feature>
<evidence type="ECO:0000256" key="1">
    <source>
        <dbReference type="SAM" id="MobiDB-lite"/>
    </source>
</evidence>
<dbReference type="EMBL" id="MU005645">
    <property type="protein sequence ID" value="KAF2675905.1"/>
    <property type="molecule type" value="Genomic_DNA"/>
</dbReference>
<dbReference type="Gene3D" id="3.50.4.10">
    <property type="entry name" value="Hepatocyte Growth Factor"/>
    <property type="match status" value="1"/>
</dbReference>
<accession>A0A6G1ICQ0</accession>
<dbReference type="PROSITE" id="PS50948">
    <property type="entry name" value="PAN"/>
    <property type="match status" value="1"/>
</dbReference>
<name>A0A6G1ICQ0_9PLEO</name>
<gene>
    <name evidence="3" type="ORF">K458DRAFT_323450</name>
</gene>
<proteinExistence type="predicted"/>
<dbReference type="Pfam" id="PF00024">
    <property type="entry name" value="PAN_1"/>
    <property type="match status" value="1"/>
</dbReference>
<dbReference type="Pfam" id="PF14295">
    <property type="entry name" value="PAN_4"/>
    <property type="match status" value="1"/>
</dbReference>
<evidence type="ECO:0000313" key="3">
    <source>
        <dbReference type="EMBL" id="KAF2675905.1"/>
    </source>
</evidence>
<protein>
    <recommendedName>
        <fullName evidence="2">Apple domain-containing protein</fullName>
    </recommendedName>
</protein>
<organism evidence="3 4">
    <name type="scientific">Lentithecium fluviatile CBS 122367</name>
    <dbReference type="NCBI Taxonomy" id="1168545"/>
    <lineage>
        <taxon>Eukaryota</taxon>
        <taxon>Fungi</taxon>
        <taxon>Dikarya</taxon>
        <taxon>Ascomycota</taxon>
        <taxon>Pezizomycotina</taxon>
        <taxon>Dothideomycetes</taxon>
        <taxon>Pleosporomycetidae</taxon>
        <taxon>Pleosporales</taxon>
        <taxon>Massarineae</taxon>
        <taxon>Lentitheciaceae</taxon>
        <taxon>Lentithecium</taxon>
    </lineage>
</organism>
<dbReference type="InterPro" id="IPR003609">
    <property type="entry name" value="Pan_app"/>
</dbReference>
<dbReference type="AlphaFoldDB" id="A0A6G1ICQ0"/>
<dbReference type="Proteomes" id="UP000799291">
    <property type="component" value="Unassembled WGS sequence"/>
</dbReference>
<feature type="compositionally biased region" description="Low complexity" evidence="1">
    <location>
        <begin position="87"/>
        <end position="127"/>
    </location>
</feature>
<sequence>MCGVAPTATGSQTPISTFTNAKTAQECLSDCNSNASCQSFIFGMVDSTIKCELFSVPAAQVPTQSSANLVVYDKACSSIPAVQPTTANPQGLANGAAQNQNGGQTSQSGGQTSSSQPTQGQQGANQKQNKRATCGAAPSGSGTAQPIDTPANIASLDACIAACKANASCKSVEFGKLTANGPDVCRFFDVPAAQVPKATDGQSFQVSDVGCA</sequence>
<dbReference type="SUPFAM" id="SSF57414">
    <property type="entry name" value="Hairpin loop containing domain-like"/>
    <property type="match status" value="1"/>
</dbReference>
<dbReference type="OrthoDB" id="3793367at2759"/>
<evidence type="ECO:0000313" key="4">
    <source>
        <dbReference type="Proteomes" id="UP000799291"/>
    </source>
</evidence>